<evidence type="ECO:0000256" key="1">
    <source>
        <dbReference type="SAM" id="SignalP"/>
    </source>
</evidence>
<comment type="caution">
    <text evidence="2">The sequence shown here is derived from an EMBL/GenBank/DDBJ whole genome shotgun (WGS) entry which is preliminary data.</text>
</comment>
<protein>
    <submittedName>
        <fullName evidence="2">Uncharacterized protein</fullName>
    </submittedName>
</protein>
<keyword evidence="3" id="KW-1185">Reference proteome</keyword>
<name>A0A7J6KS03_PERCH</name>
<feature type="chain" id="PRO_5029714426" evidence="1">
    <location>
        <begin position="21"/>
        <end position="152"/>
    </location>
</feature>
<proteinExistence type="predicted"/>
<feature type="signal peptide" evidence="1">
    <location>
        <begin position="1"/>
        <end position="20"/>
    </location>
</feature>
<accession>A0A7J6KS03</accession>
<reference evidence="2 3" key="1">
    <citation type="submission" date="2020-04" db="EMBL/GenBank/DDBJ databases">
        <title>Perkinsus chesapeaki whole genome sequence.</title>
        <authorList>
            <person name="Bogema D.R."/>
        </authorList>
    </citation>
    <scope>NUCLEOTIDE SEQUENCE [LARGE SCALE GENOMIC DNA]</scope>
    <source>
        <strain evidence="2">ATCC PRA-425</strain>
    </source>
</reference>
<keyword evidence="1" id="KW-0732">Signal</keyword>
<dbReference type="Proteomes" id="UP000591131">
    <property type="component" value="Unassembled WGS sequence"/>
</dbReference>
<evidence type="ECO:0000313" key="3">
    <source>
        <dbReference type="Proteomes" id="UP000591131"/>
    </source>
</evidence>
<dbReference type="EMBL" id="JAAPAO010001470">
    <property type="protein sequence ID" value="KAF4649642.1"/>
    <property type="molecule type" value="Genomic_DNA"/>
</dbReference>
<gene>
    <name evidence="2" type="ORF">FOL47_001881</name>
</gene>
<dbReference type="AlphaFoldDB" id="A0A7J6KS03"/>
<sequence>MMNYFMRCVIVVLLASVVDAYFNAKFVPGGTPQSSYYIDLDIRFQKDGTVLLRKKLFLKNYNCTYKVTGKQIELFGTRCNDMIYYSNGKGDSYLQARIKEFVGALTLTSHRRAYISSYLRRSCDIGCSQDYLIERPNICLYRDYLFKTALAI</sequence>
<evidence type="ECO:0000313" key="2">
    <source>
        <dbReference type="EMBL" id="KAF4649642.1"/>
    </source>
</evidence>
<organism evidence="2 3">
    <name type="scientific">Perkinsus chesapeaki</name>
    <name type="common">Clam parasite</name>
    <name type="synonym">Perkinsus andrewsi</name>
    <dbReference type="NCBI Taxonomy" id="330153"/>
    <lineage>
        <taxon>Eukaryota</taxon>
        <taxon>Sar</taxon>
        <taxon>Alveolata</taxon>
        <taxon>Perkinsozoa</taxon>
        <taxon>Perkinsea</taxon>
        <taxon>Perkinsida</taxon>
        <taxon>Perkinsidae</taxon>
        <taxon>Perkinsus</taxon>
    </lineage>
</organism>